<feature type="domain" description="Impact N-terminal" evidence="5">
    <location>
        <begin position="1007"/>
        <end position="1127"/>
    </location>
</feature>
<evidence type="ECO:0000259" key="4">
    <source>
        <dbReference type="Pfam" id="PF00535"/>
    </source>
</evidence>
<dbReference type="EMBL" id="JATAAI010000005">
    <property type="protein sequence ID" value="KAK1745707.1"/>
    <property type="molecule type" value="Genomic_DNA"/>
</dbReference>
<dbReference type="Gene3D" id="3.90.550.10">
    <property type="entry name" value="Spore Coat Polysaccharide Biosynthesis Protein SpsA, Chain A"/>
    <property type="match status" value="1"/>
</dbReference>
<gene>
    <name evidence="6" type="ORF">QTG54_003631</name>
</gene>
<evidence type="ECO:0000256" key="3">
    <source>
        <dbReference type="SAM" id="Phobius"/>
    </source>
</evidence>
<proteinExistence type="inferred from homology"/>
<feature type="transmembrane region" description="Helical" evidence="3">
    <location>
        <begin position="1494"/>
        <end position="1513"/>
    </location>
</feature>
<organism evidence="6 7">
    <name type="scientific">Skeletonema marinoi</name>
    <dbReference type="NCBI Taxonomy" id="267567"/>
    <lineage>
        <taxon>Eukaryota</taxon>
        <taxon>Sar</taxon>
        <taxon>Stramenopiles</taxon>
        <taxon>Ochrophyta</taxon>
        <taxon>Bacillariophyta</taxon>
        <taxon>Coscinodiscophyceae</taxon>
        <taxon>Thalassiosirophycidae</taxon>
        <taxon>Thalassiosirales</taxon>
        <taxon>Skeletonemataceae</taxon>
        <taxon>Skeletonema</taxon>
        <taxon>Skeletonema marinoi-dohrnii complex</taxon>
    </lineage>
</organism>
<evidence type="ECO:0000256" key="1">
    <source>
        <dbReference type="ARBA" id="ARBA00007665"/>
    </source>
</evidence>
<dbReference type="CDD" id="cd00761">
    <property type="entry name" value="Glyco_tranf_GTA_type"/>
    <property type="match status" value="1"/>
</dbReference>
<feature type="transmembrane region" description="Helical" evidence="3">
    <location>
        <begin position="1534"/>
        <end position="1558"/>
    </location>
</feature>
<evidence type="ECO:0000313" key="6">
    <source>
        <dbReference type="EMBL" id="KAK1745707.1"/>
    </source>
</evidence>
<dbReference type="InterPro" id="IPR001498">
    <property type="entry name" value="Impact_N"/>
</dbReference>
<dbReference type="InterPro" id="IPR001173">
    <property type="entry name" value="Glyco_trans_2-like"/>
</dbReference>
<feature type="compositionally biased region" description="Polar residues" evidence="2">
    <location>
        <begin position="311"/>
        <end position="321"/>
    </location>
</feature>
<dbReference type="Gene3D" id="3.30.230.30">
    <property type="entry name" value="Impact, N-terminal domain"/>
    <property type="match status" value="1"/>
</dbReference>
<dbReference type="InterPro" id="IPR020568">
    <property type="entry name" value="Ribosomal_Su5_D2-typ_SF"/>
</dbReference>
<dbReference type="SUPFAM" id="SSF54211">
    <property type="entry name" value="Ribosomal protein S5 domain 2-like"/>
    <property type="match status" value="1"/>
</dbReference>
<dbReference type="PANTHER" id="PTHR16301:SF20">
    <property type="entry name" value="IMPACT FAMILY MEMBER YIGZ"/>
    <property type="match status" value="1"/>
</dbReference>
<feature type="region of interest" description="Disordered" evidence="2">
    <location>
        <begin position="77"/>
        <end position="96"/>
    </location>
</feature>
<keyword evidence="3" id="KW-0812">Transmembrane</keyword>
<comment type="caution">
    <text evidence="6">The sequence shown here is derived from an EMBL/GenBank/DDBJ whole genome shotgun (WGS) entry which is preliminary data.</text>
</comment>
<dbReference type="PROSITE" id="PS00910">
    <property type="entry name" value="UPF0029"/>
    <property type="match status" value="1"/>
</dbReference>
<dbReference type="GO" id="GO:0005737">
    <property type="term" value="C:cytoplasm"/>
    <property type="evidence" value="ECO:0007669"/>
    <property type="project" value="TreeGrafter"/>
</dbReference>
<dbReference type="Gene3D" id="3.40.50.300">
    <property type="entry name" value="P-loop containing nucleotide triphosphate hydrolases"/>
    <property type="match status" value="1"/>
</dbReference>
<dbReference type="InterPro" id="IPR020569">
    <property type="entry name" value="UPF0029_Impact_CS"/>
</dbReference>
<dbReference type="SUPFAM" id="SSF53448">
    <property type="entry name" value="Nucleotide-diphospho-sugar transferases"/>
    <property type="match status" value="1"/>
</dbReference>
<evidence type="ECO:0000259" key="5">
    <source>
        <dbReference type="Pfam" id="PF01205"/>
    </source>
</evidence>
<dbReference type="InterPro" id="IPR027417">
    <property type="entry name" value="P-loop_NTPase"/>
</dbReference>
<accession>A0AAD9DFY0</accession>
<dbReference type="PANTHER" id="PTHR16301">
    <property type="entry name" value="IMPACT-RELATED"/>
    <property type="match status" value="1"/>
</dbReference>
<dbReference type="InterPro" id="IPR029044">
    <property type="entry name" value="Nucleotide-diphossugar_trans"/>
</dbReference>
<evidence type="ECO:0000313" key="7">
    <source>
        <dbReference type="Proteomes" id="UP001224775"/>
    </source>
</evidence>
<dbReference type="InterPro" id="IPR036956">
    <property type="entry name" value="Impact_N_sf"/>
</dbReference>
<comment type="similarity">
    <text evidence="1">Belongs to the IMPACT family.</text>
</comment>
<evidence type="ECO:0000256" key="2">
    <source>
        <dbReference type="SAM" id="MobiDB-lite"/>
    </source>
</evidence>
<dbReference type="Proteomes" id="UP001224775">
    <property type="component" value="Unassembled WGS sequence"/>
</dbReference>
<feature type="region of interest" description="Disordered" evidence="2">
    <location>
        <begin position="1052"/>
        <end position="1082"/>
    </location>
</feature>
<dbReference type="Pfam" id="PF01205">
    <property type="entry name" value="Impact_N"/>
    <property type="match status" value="1"/>
</dbReference>
<keyword evidence="3" id="KW-1133">Transmembrane helix</keyword>
<feature type="region of interest" description="Disordered" evidence="2">
    <location>
        <begin position="310"/>
        <end position="330"/>
    </location>
</feature>
<dbReference type="GO" id="GO:0006446">
    <property type="term" value="P:regulation of translational initiation"/>
    <property type="evidence" value="ECO:0007669"/>
    <property type="project" value="TreeGrafter"/>
</dbReference>
<dbReference type="SUPFAM" id="SSF52540">
    <property type="entry name" value="P-loop containing nucleoside triphosphate hydrolases"/>
    <property type="match status" value="1"/>
</dbReference>
<dbReference type="InterPro" id="IPR023582">
    <property type="entry name" value="Impact"/>
</dbReference>
<feature type="transmembrane region" description="Helical" evidence="3">
    <location>
        <begin position="1564"/>
        <end position="1581"/>
    </location>
</feature>
<protein>
    <submittedName>
        <fullName evidence="6">IMPACT family protein</fullName>
    </submittedName>
</protein>
<feature type="domain" description="Glycosyltransferase 2-like" evidence="4">
    <location>
        <begin position="611"/>
        <end position="747"/>
    </location>
</feature>
<dbReference type="Pfam" id="PF00535">
    <property type="entry name" value="Glycos_transf_2"/>
    <property type="match status" value="1"/>
</dbReference>
<name>A0AAD9DFY0_9STRA</name>
<reference evidence="6" key="1">
    <citation type="submission" date="2023-06" db="EMBL/GenBank/DDBJ databases">
        <title>Survivors Of The Sea: Transcriptome response of Skeletonema marinoi to long-term dormancy.</title>
        <authorList>
            <person name="Pinder M.I.M."/>
            <person name="Kourtchenko O."/>
            <person name="Robertson E.K."/>
            <person name="Larsson T."/>
            <person name="Maumus F."/>
            <person name="Osuna-Cruz C.M."/>
            <person name="Vancaester E."/>
            <person name="Stenow R."/>
            <person name="Vandepoele K."/>
            <person name="Ploug H."/>
            <person name="Bruchert V."/>
            <person name="Godhe A."/>
            <person name="Topel M."/>
        </authorList>
    </citation>
    <scope>NUCLEOTIDE SEQUENCE</scope>
    <source>
        <strain evidence="6">R05AC</strain>
    </source>
</reference>
<keyword evidence="3" id="KW-0472">Membrane</keyword>
<sequence>MTGIADAILYLKRPYSKDRRKRLVAHFLRPSPQTRFAVLSWKRTGSNLLCGILYNHPEIIMHNELFNPIDIFTYHPKSLNPPPPENDDESQPPPRWTPLIRDLFPNDFLEFIWSGKSCGVNEPIRPKFKAVGFKSFPEHWTDVRNEHIWQDAILEDLRVKKVILYRKDELAVYVSMLRADETGRYMTHNYPENLTFHIDPAKFQNFLDRYRHTFRHKYKSPIVQRDTFWINYEDLSDLEYFQLNIYPHLCKFLGVSQSTNMKILRETVKQANPEEDLSSVIENYEELEYCFRYSDVTHFEKLREQEVMKTGTMSSPVTNQQPEEEVPRGDGCGGTWSVLLPICSRTISQQAKSRHSHSSNQEASFNTNRFSELTQSSQYNDSFDEACWDLLSGFCKSLKETVPPSQMENFECVVGIDVGDKVYQPAKERLKAMIPCNVVFVDIQPTMYGKLCRIWNHLASKSHNDYIVLFGDDVRLLDCGWPQKIEECFRNISTNTGLPLGAACVAMNDLSFPGFPTFPVIHRWHLNQFVTLLPKQFVNQGGDPFLYELYSRFKTSAWEVSCRLKNTIGGDGDARYQKYHINWRGHILNMHIRKLKKSVEVRNISGVCLDVVVPSYRTNNNDYLRRIALLRASRDGVYVKFWFVVDNPCKNHVDEVKALANELNAKQLEQSGNYFINVIHYGANRGASYARNTGYNYSIADWILFLDDDVIPNDNILDAYIGGIKRFPDAKVLAGMTTLPEATNTWTSMLRVCNVGYFYGVSKLRRHPPWAVTANLLVRGSRFNPTIQFKECYPKTGGGEDIDLVYQYKAFYPTSGLLATAAVPEAIVKHPWWNGGNLCYKQIRGWAWGDSMCILEWPSKTFMTFPNWIEHVTFIILPLAIYTKQPVTGLAVGSVVIVLEHLIKMSRYLPAALKQCEGDSILYQLYVALGAGTVLSAQEITRVNAILRRSPCVDKQHSSLLGNKTLLRASSSQSSGSSSTSAPLKTLAPIAQQSDSDSFYEIEEIVKKSRFIGIAVPATSWDDAKIILEQVRKDHPKSRHVCFGFISSSTAAAPSADDENQDDTVVGTERASDDGEPTGTAGQPILNAIKSEELSDTLCIVVRYFGGIKLGAGGLIRAYGSAARGVLRSAPTVIHIPTVRLRLVINTQYSGSVYALAARFNGVTSGETYNDLGELEVIKTGLKMLAKDIEESSPGSLSWAEAASTKINAATLRFQRDVIRPSEQRRALYNYNNNGADDQYVNQGAQNYAQGDDAAYADAQKAMQDKDDDVYSGVAVVNLDDVDFDEVNIMPVSCVNYHNGHMIKFQFFEKSNYNNCHFKNIGTFVVSIAHYMRAYFNYQALTEGTDFKLPADASYLNCVKLAESSNLNYPLYAKIGCQHRDTYTSTKLQLILYEDAQCSQPFENSEDMKVKDGYYVGDYFMSNKELQAEFDQGLDSIKRKLDAEVDEADENYDADDVASSWNICQRVYHYGGTCQDDCLKLDAFRIDEWSQSDIFLLVIMIVFMGAMMLLVFAKRVKAYERAAMWGDEPGAPSPGLPPCAILMLFGIVFTIIVVLAALKFVNETLVFAVVTSVFSIGIRLVRLLKKL</sequence>
<keyword evidence="7" id="KW-1185">Reference proteome</keyword>